<feature type="compositionally biased region" description="Polar residues" evidence="1">
    <location>
        <begin position="239"/>
        <end position="256"/>
    </location>
</feature>
<dbReference type="EMBL" id="BDIP01003402">
    <property type="protein sequence ID" value="GCA63406.1"/>
    <property type="molecule type" value="Genomic_DNA"/>
</dbReference>
<dbReference type="Proteomes" id="UP000265618">
    <property type="component" value="Unassembled WGS sequence"/>
</dbReference>
<evidence type="ECO:0000313" key="3">
    <source>
        <dbReference type="Proteomes" id="UP000265618"/>
    </source>
</evidence>
<accession>A0A391NTS5</accession>
<proteinExistence type="predicted"/>
<protein>
    <submittedName>
        <fullName evidence="2">Uncharacterized protein</fullName>
    </submittedName>
</protein>
<gene>
    <name evidence="2" type="ORF">KIPB_009744</name>
</gene>
<feature type="region of interest" description="Disordered" evidence="1">
    <location>
        <begin position="233"/>
        <end position="257"/>
    </location>
</feature>
<comment type="caution">
    <text evidence="2">The sequence shown here is derived from an EMBL/GenBank/DDBJ whole genome shotgun (WGS) entry which is preliminary data.</text>
</comment>
<reference evidence="2 3" key="1">
    <citation type="journal article" date="2018" name="PLoS ONE">
        <title>The draft genome of Kipferlia bialata reveals reductive genome evolution in fornicate parasites.</title>
        <authorList>
            <person name="Tanifuji G."/>
            <person name="Takabayashi S."/>
            <person name="Kume K."/>
            <person name="Takagi M."/>
            <person name="Nakayama T."/>
            <person name="Kamikawa R."/>
            <person name="Inagaki Y."/>
            <person name="Hashimoto T."/>
        </authorList>
    </citation>
    <scope>NUCLEOTIDE SEQUENCE [LARGE SCALE GENOMIC DNA]</scope>
    <source>
        <strain evidence="2">NY0173</strain>
    </source>
</reference>
<evidence type="ECO:0000256" key="1">
    <source>
        <dbReference type="SAM" id="MobiDB-lite"/>
    </source>
</evidence>
<organism evidence="2 3">
    <name type="scientific">Kipferlia bialata</name>
    <dbReference type="NCBI Taxonomy" id="797122"/>
    <lineage>
        <taxon>Eukaryota</taxon>
        <taxon>Metamonada</taxon>
        <taxon>Carpediemonas-like organisms</taxon>
        <taxon>Kipferlia</taxon>
    </lineage>
</organism>
<evidence type="ECO:0000313" key="2">
    <source>
        <dbReference type="EMBL" id="GCA63406.1"/>
    </source>
</evidence>
<sequence>MDEENLPHTHQGARALTLYEDAIKADNPFPVTHVCVLTYTSGPKEALRIGDDPDHPMTDAERKKAIKSAKDNIRKRMLSIFEDQRAIVFQEALAAGIRMDWEGVRQQGAQHYFTRSLVASRTLVRFMKIARDRTNAICFRLAMMDPNVDNPDYLTQFIDGPTLRRILDREIADERENGVKLEVLEDVMWDEAQWGKETSKDATAVVNQGEGPRSRNGFGCNFFITRPCVYTDEDEGVSPDSTDSNNAPGTDGSTPSAEVLYLSSDKTIKATIEKDAICRIKQKLLTPPTVNRRAPPAVTPRSTRSDKKNPKDQTTPSLHKFE</sequence>
<feature type="compositionally biased region" description="Polar residues" evidence="1">
    <location>
        <begin position="312"/>
        <end position="322"/>
    </location>
</feature>
<keyword evidence="3" id="KW-1185">Reference proteome</keyword>
<name>A0A391NTS5_9EUKA</name>
<dbReference type="AlphaFoldDB" id="A0A391NTS5"/>
<feature type="region of interest" description="Disordered" evidence="1">
    <location>
        <begin position="283"/>
        <end position="322"/>
    </location>
</feature>